<accession>A0A6G7PX43</accession>
<comment type="similarity">
    <text evidence="2">In the C-terminal section; belongs to the CDP-alcohol phosphatidyltransferase class-I family.</text>
</comment>
<comment type="similarity">
    <text evidence="10">Belongs to the CDP-alcohol phosphatidyltransferase class-I family.</text>
</comment>
<dbReference type="Gene3D" id="1.20.120.1760">
    <property type="match status" value="1"/>
</dbReference>
<dbReference type="GO" id="GO:0016779">
    <property type="term" value="F:nucleotidyltransferase activity"/>
    <property type="evidence" value="ECO:0007669"/>
    <property type="project" value="UniProtKB-KW"/>
</dbReference>
<protein>
    <recommendedName>
        <fullName evidence="6">Bifunctional IPC transferase and DIPP synthase</fullName>
        <ecNumber evidence="4">2.7.7.74</ecNumber>
        <ecNumber evidence="5">2.7.8.34</ecNumber>
    </recommendedName>
</protein>
<evidence type="ECO:0000256" key="8">
    <source>
        <dbReference type="ARBA" id="ARBA00022695"/>
    </source>
</evidence>
<keyword evidence="7 10" id="KW-0808">Transferase</keyword>
<dbReference type="EC" id="2.7.8.34" evidence="5"/>
<comment type="catalytic activity">
    <reaction evidence="9">
        <text>CDP-1L-myo-inositol + 1D-myo-inositol 3-phosphate = bis(1L-myo-inositol) 3,1'-phosphate 1-phosphate + CMP + H(+)</text>
        <dbReference type="Rhea" id="RHEA:31327"/>
        <dbReference type="ChEBI" id="CHEBI:15378"/>
        <dbReference type="ChEBI" id="CHEBI:58401"/>
        <dbReference type="ChEBI" id="CHEBI:60377"/>
        <dbReference type="ChEBI" id="CHEBI:62573"/>
        <dbReference type="ChEBI" id="CHEBI:62576"/>
        <dbReference type="EC" id="2.7.8.34"/>
    </reaction>
</comment>
<dbReference type="KEGG" id="tav:G4V39_06760"/>
<gene>
    <name evidence="11" type="ORF">G4V39_06760</name>
</gene>
<dbReference type="InterPro" id="IPR025877">
    <property type="entry name" value="MobA-like_NTP_Trfase"/>
</dbReference>
<dbReference type="Pfam" id="PF12804">
    <property type="entry name" value="NTP_transf_3"/>
    <property type="match status" value="1"/>
</dbReference>
<comment type="similarity">
    <text evidence="3">In the N-terminal section; belongs to the MobA family.</text>
</comment>
<dbReference type="RefSeq" id="WP_166032200.1">
    <property type="nucleotide sequence ID" value="NZ_CP048877.1"/>
</dbReference>
<organism evidence="11 12">
    <name type="scientific">Thermosulfuriphilus ammonigenes</name>
    <dbReference type="NCBI Taxonomy" id="1936021"/>
    <lineage>
        <taxon>Bacteria</taxon>
        <taxon>Pseudomonadati</taxon>
        <taxon>Thermodesulfobacteriota</taxon>
        <taxon>Thermodesulfobacteria</taxon>
        <taxon>Thermodesulfobacteriales</taxon>
        <taxon>Thermodesulfobacteriaceae</taxon>
        <taxon>Thermosulfuriphilus</taxon>
    </lineage>
</organism>
<evidence type="ECO:0000256" key="7">
    <source>
        <dbReference type="ARBA" id="ARBA00022679"/>
    </source>
</evidence>
<evidence type="ECO:0000256" key="9">
    <source>
        <dbReference type="ARBA" id="ARBA00049235"/>
    </source>
</evidence>
<evidence type="ECO:0000313" key="11">
    <source>
        <dbReference type="EMBL" id="QIJ71983.1"/>
    </source>
</evidence>
<reference evidence="11 12" key="1">
    <citation type="submission" date="2020-02" db="EMBL/GenBank/DDBJ databases">
        <title>Genome analysis of Thermosulfuriphilus ammonigenes ST65T, an anaerobic thermophilic chemolithoautotrophic bacterium isolated from a deep-sea hydrothermal vent.</title>
        <authorList>
            <person name="Slobodkina G."/>
            <person name="Allioux M."/>
            <person name="Merkel A."/>
            <person name="Alain K."/>
            <person name="Jebbar M."/>
            <person name="Slobodkin A."/>
        </authorList>
    </citation>
    <scope>NUCLEOTIDE SEQUENCE [LARGE SCALE GENOMIC DNA]</scope>
    <source>
        <strain evidence="11 12">ST65</strain>
    </source>
</reference>
<dbReference type="InterPro" id="IPR048254">
    <property type="entry name" value="CDP_ALCOHOL_P_TRANSF_CS"/>
</dbReference>
<dbReference type="InterPro" id="IPR050065">
    <property type="entry name" value="GlmU-like"/>
</dbReference>
<dbReference type="GO" id="GO:0016020">
    <property type="term" value="C:membrane"/>
    <property type="evidence" value="ECO:0007669"/>
    <property type="project" value="InterPro"/>
</dbReference>
<proteinExistence type="inferred from homology"/>
<keyword evidence="12" id="KW-1185">Reference proteome</keyword>
<dbReference type="InterPro" id="IPR029044">
    <property type="entry name" value="Nucleotide-diphossugar_trans"/>
</dbReference>
<dbReference type="CDD" id="cd02523">
    <property type="entry name" value="PC_cytidylyltransferase"/>
    <property type="match status" value="1"/>
</dbReference>
<dbReference type="GO" id="GO:0008654">
    <property type="term" value="P:phospholipid biosynthetic process"/>
    <property type="evidence" value="ECO:0007669"/>
    <property type="project" value="InterPro"/>
</dbReference>
<keyword evidence="8" id="KW-0548">Nucleotidyltransferase</keyword>
<dbReference type="PROSITE" id="PS00379">
    <property type="entry name" value="CDP_ALCOHOL_P_TRANSF"/>
    <property type="match status" value="1"/>
</dbReference>
<name>A0A6G7PX43_9BACT</name>
<dbReference type="InterPro" id="IPR043130">
    <property type="entry name" value="CDP-OH_PTrfase_TM_dom"/>
</dbReference>
<dbReference type="AlphaFoldDB" id="A0A6G7PX43"/>
<dbReference type="InterPro" id="IPR000462">
    <property type="entry name" value="CDP-OH_P_trans"/>
</dbReference>
<evidence type="ECO:0000256" key="4">
    <source>
        <dbReference type="ARBA" id="ARBA00012504"/>
    </source>
</evidence>
<dbReference type="Pfam" id="PF01066">
    <property type="entry name" value="CDP-OH_P_transf"/>
    <property type="match status" value="1"/>
</dbReference>
<dbReference type="PANTHER" id="PTHR43584">
    <property type="entry name" value="NUCLEOTIDYL TRANSFERASE"/>
    <property type="match status" value="1"/>
</dbReference>
<evidence type="ECO:0000256" key="5">
    <source>
        <dbReference type="ARBA" id="ARBA00013268"/>
    </source>
</evidence>
<dbReference type="Gene3D" id="3.90.550.10">
    <property type="entry name" value="Spore Coat Polysaccharide Biosynthesis Protein SpsA, Chain A"/>
    <property type="match status" value="1"/>
</dbReference>
<evidence type="ECO:0000256" key="1">
    <source>
        <dbReference type="ARBA" id="ARBA00000729"/>
    </source>
</evidence>
<evidence type="ECO:0000256" key="6">
    <source>
        <dbReference type="ARBA" id="ARBA00018322"/>
    </source>
</evidence>
<evidence type="ECO:0000256" key="10">
    <source>
        <dbReference type="RuleBase" id="RU003750"/>
    </source>
</evidence>
<dbReference type="EMBL" id="CP048877">
    <property type="protein sequence ID" value="QIJ71983.1"/>
    <property type="molecule type" value="Genomic_DNA"/>
</dbReference>
<sequence>MKAVILAAGRGRRLSELGEPKPLVSLLGLSLIERIILTASRAGIDEFCVITGYRGQEVESALRRLSQTRRLNITTIHNKDWPKGNALSALKGRDFVGQESFFLLMGDHLFDARIIERLKQRPPEEGQVLLAVDSHLDNPFIDPLDATKVQVSQGLIRAIGKEINPYNGYDTGIFYCTPAIFPALQEGIDQGDGRLSGAMEILAKQGSLKAIDIGGLFWIDIDDLSAYQRARKALKENLRSKATDGPISRHINRPISLFITEKLLLPRRISPNQITIFSFLLSLLAAGAFFMTPGWGPILGAFLAQLASIVDGCDGEVARLKFLESPFGGWLDSLLDRYADAALIFAMAGHLHRQQPSDLLLISAFLALVGSFMVSYTAPHYDKLIRRGQVPSGWRIGRDVRIFIIFIGVLAGQILATLILLALLMNLEVLRRIFVFYQLERSPTRSA</sequence>
<dbReference type="Proteomes" id="UP000502179">
    <property type="component" value="Chromosome"/>
</dbReference>
<evidence type="ECO:0000256" key="3">
    <source>
        <dbReference type="ARBA" id="ARBA00007897"/>
    </source>
</evidence>
<dbReference type="SUPFAM" id="SSF53448">
    <property type="entry name" value="Nucleotide-diphospho-sugar transferases"/>
    <property type="match status" value="1"/>
</dbReference>
<evidence type="ECO:0000313" key="12">
    <source>
        <dbReference type="Proteomes" id="UP000502179"/>
    </source>
</evidence>
<dbReference type="EC" id="2.7.7.74" evidence="4"/>
<dbReference type="GO" id="GO:0016780">
    <property type="term" value="F:phosphotransferase activity, for other substituted phosphate groups"/>
    <property type="evidence" value="ECO:0007669"/>
    <property type="project" value="InterPro"/>
</dbReference>
<evidence type="ECO:0000256" key="2">
    <source>
        <dbReference type="ARBA" id="ARBA00006982"/>
    </source>
</evidence>
<comment type="catalytic activity">
    <reaction evidence="1">
        <text>1D-myo-inositol 3-phosphate + CTP + H(+) = CDP-1L-myo-inositol + diphosphate</text>
        <dbReference type="Rhea" id="RHEA:30647"/>
        <dbReference type="ChEBI" id="CHEBI:15378"/>
        <dbReference type="ChEBI" id="CHEBI:33019"/>
        <dbReference type="ChEBI" id="CHEBI:37563"/>
        <dbReference type="ChEBI" id="CHEBI:58401"/>
        <dbReference type="ChEBI" id="CHEBI:62573"/>
        <dbReference type="EC" id="2.7.7.74"/>
    </reaction>
</comment>
<dbReference type="PANTHER" id="PTHR43584:SF8">
    <property type="entry name" value="N-ACETYLMURAMATE ALPHA-1-PHOSPHATE URIDYLYLTRANSFERASE"/>
    <property type="match status" value="1"/>
</dbReference>